<evidence type="ECO:0000256" key="3">
    <source>
        <dbReference type="ARBA" id="ARBA00022448"/>
    </source>
</evidence>
<keyword evidence="11" id="KW-1015">Disulfide bond</keyword>
<dbReference type="GO" id="GO:0022848">
    <property type="term" value="F:acetylcholine-gated monoatomic cation-selective channel activity"/>
    <property type="evidence" value="ECO:0007669"/>
    <property type="project" value="InterPro"/>
</dbReference>
<comment type="catalytic activity">
    <reaction evidence="19">
        <text>Na(+)(in) = Na(+)(out)</text>
        <dbReference type="Rhea" id="RHEA:34963"/>
        <dbReference type="ChEBI" id="CHEBI:29101"/>
    </reaction>
</comment>
<evidence type="ECO:0000256" key="11">
    <source>
        <dbReference type="ARBA" id="ARBA00023157"/>
    </source>
</evidence>
<reference evidence="25" key="1">
    <citation type="submission" date="2020-07" db="EMBL/GenBank/DDBJ databases">
        <title>A long reads based de novo assembly of the rainbow trout Arlee double haploid line genome.</title>
        <authorList>
            <person name="Gao G."/>
            <person name="Palti Y."/>
        </authorList>
    </citation>
    <scope>NUCLEOTIDE SEQUENCE [LARGE SCALE GENOMIC DNA]</scope>
</reference>
<keyword evidence="4" id="KW-1003">Cell membrane</keyword>
<dbReference type="InterPro" id="IPR006029">
    <property type="entry name" value="Neurotrans-gated_channel_TM"/>
</dbReference>
<dbReference type="AlphaFoldDB" id="A0A8C7UBW5"/>
<evidence type="ECO:0000256" key="7">
    <source>
        <dbReference type="ARBA" id="ARBA00022989"/>
    </source>
</evidence>
<evidence type="ECO:0000256" key="20">
    <source>
        <dbReference type="ARBA" id="ARBA00036634"/>
    </source>
</evidence>
<dbReference type="Pfam" id="PF02932">
    <property type="entry name" value="Neur_chan_memb"/>
    <property type="match status" value="1"/>
</dbReference>
<evidence type="ECO:0008006" key="27">
    <source>
        <dbReference type="Google" id="ProtNLM"/>
    </source>
</evidence>
<protein>
    <recommendedName>
        <fullName evidence="27">Cholinergic receptor, nicotinic, alpha 4b</fullName>
    </recommendedName>
</protein>
<organism evidence="25 26">
    <name type="scientific">Oncorhynchus mykiss</name>
    <name type="common">Rainbow trout</name>
    <name type="synonym">Salmo gairdneri</name>
    <dbReference type="NCBI Taxonomy" id="8022"/>
    <lineage>
        <taxon>Eukaryota</taxon>
        <taxon>Metazoa</taxon>
        <taxon>Chordata</taxon>
        <taxon>Craniata</taxon>
        <taxon>Vertebrata</taxon>
        <taxon>Euteleostomi</taxon>
        <taxon>Actinopterygii</taxon>
        <taxon>Neopterygii</taxon>
        <taxon>Teleostei</taxon>
        <taxon>Protacanthopterygii</taxon>
        <taxon>Salmoniformes</taxon>
        <taxon>Salmonidae</taxon>
        <taxon>Salmoninae</taxon>
        <taxon>Oncorhynchus</taxon>
    </lineage>
</organism>
<dbReference type="InterPro" id="IPR036734">
    <property type="entry name" value="Neur_chan_lig-bd_sf"/>
</dbReference>
<evidence type="ECO:0000256" key="21">
    <source>
        <dbReference type="RuleBase" id="RU000687"/>
    </source>
</evidence>
<feature type="transmembrane region" description="Helical" evidence="21">
    <location>
        <begin position="231"/>
        <end position="255"/>
    </location>
</feature>
<keyword evidence="5 21" id="KW-0812">Transmembrane</keyword>
<evidence type="ECO:0000259" key="24">
    <source>
        <dbReference type="Pfam" id="PF02932"/>
    </source>
</evidence>
<evidence type="ECO:0000256" key="16">
    <source>
        <dbReference type="ARBA" id="ARBA00023303"/>
    </source>
</evidence>
<keyword evidence="8" id="KW-0770">Synapse</keyword>
<evidence type="ECO:0000256" key="13">
    <source>
        <dbReference type="ARBA" id="ARBA00023180"/>
    </source>
</evidence>
<dbReference type="PROSITE" id="PS00236">
    <property type="entry name" value="NEUROTR_ION_CHANNEL"/>
    <property type="match status" value="1"/>
</dbReference>
<feature type="domain" description="Neurotransmitter-gated ion-channel ligand-binding" evidence="23">
    <location>
        <begin position="24"/>
        <end position="229"/>
    </location>
</feature>
<comment type="catalytic activity">
    <reaction evidence="20">
        <text>Ca(2+)(in) = Ca(2+)(out)</text>
        <dbReference type="Rhea" id="RHEA:29671"/>
        <dbReference type="ChEBI" id="CHEBI:29108"/>
    </reaction>
</comment>
<dbReference type="InterPro" id="IPR006201">
    <property type="entry name" value="Neur_channel"/>
</dbReference>
<evidence type="ECO:0000313" key="26">
    <source>
        <dbReference type="Proteomes" id="UP000694395"/>
    </source>
</evidence>
<evidence type="ECO:0000256" key="4">
    <source>
        <dbReference type="ARBA" id="ARBA00022475"/>
    </source>
</evidence>
<dbReference type="InterPro" id="IPR006202">
    <property type="entry name" value="Neur_chan_lig-bd"/>
</dbReference>
<dbReference type="SUPFAM" id="SSF90112">
    <property type="entry name" value="Neurotransmitter-gated ion-channel transmembrane pore"/>
    <property type="match status" value="1"/>
</dbReference>
<evidence type="ECO:0000256" key="17">
    <source>
        <dbReference type="ARBA" id="ARBA00034104"/>
    </source>
</evidence>
<evidence type="ECO:0000256" key="1">
    <source>
        <dbReference type="ARBA" id="ARBA00003328"/>
    </source>
</evidence>
<evidence type="ECO:0000256" key="18">
    <source>
        <dbReference type="ARBA" id="ARBA00034430"/>
    </source>
</evidence>
<dbReference type="Ensembl" id="ENSOMYT00000101528.2">
    <property type="protein sequence ID" value="ENSOMYP00000093358.2"/>
    <property type="gene ID" value="ENSOMYG00000042752.2"/>
</dbReference>
<keyword evidence="7 21" id="KW-1133">Transmembrane helix</keyword>
<name>A0A8C7UBW5_ONCMY</name>
<evidence type="ECO:0000256" key="10">
    <source>
        <dbReference type="ARBA" id="ARBA00023136"/>
    </source>
</evidence>
<reference evidence="25" key="3">
    <citation type="submission" date="2025-09" db="UniProtKB">
        <authorList>
            <consortium name="Ensembl"/>
        </authorList>
    </citation>
    <scope>IDENTIFICATION</scope>
</reference>
<dbReference type="NCBIfam" id="TIGR00860">
    <property type="entry name" value="LIC"/>
    <property type="match status" value="1"/>
</dbReference>
<evidence type="ECO:0000256" key="9">
    <source>
        <dbReference type="ARBA" id="ARBA00023065"/>
    </source>
</evidence>
<comment type="subcellular location">
    <subcellularLocation>
        <location evidence="17">Postsynaptic cell membrane</location>
        <topology evidence="17">Multi-pass membrane protein</topology>
    </subcellularLocation>
</comment>
<feature type="region of interest" description="Disordered" evidence="22">
    <location>
        <begin position="398"/>
        <end position="461"/>
    </location>
</feature>
<evidence type="ECO:0000256" key="19">
    <source>
        <dbReference type="ARBA" id="ARBA00036239"/>
    </source>
</evidence>
<keyword evidence="12" id="KW-0675">Receptor</keyword>
<evidence type="ECO:0000256" key="15">
    <source>
        <dbReference type="ARBA" id="ARBA00023286"/>
    </source>
</evidence>
<evidence type="ECO:0000313" key="25">
    <source>
        <dbReference type="Ensembl" id="ENSOMYP00000093358.2"/>
    </source>
</evidence>
<sequence length="597" mass="67873">QNAVAFCPLGGPRVHAFRAAHAAEERLLKNLFARYNKLSRPVANTSDVVLVHFGLSIAQLIDVDEKNQMMTTNVWVKQEWNDYKLRWNPEEYENVTSIRIPSEIIWRPDIVLYNNADGDFAVTHLTKAHLFYDGRIKWMPPAIYKSSCSIDVTFFPFDQQNCKMKFGSWTYDRAKIDLISIASDVDQMDYWESGEWVIINAVGKYNTKKYECCTEIYPDITYYFIIRRLPLFYTINLIIPCLLISCLTVLVFYLPSQCGEKITLCISVLLSLTVFLLLITEIIPSTSLVIPLIGEYLLFTMIFVTLSIIITVFVLNVHHRSPRTHGMPHWVRRVFLDLVPRVLFMKRPPATAKQNCRKLIEMMHRTSSSTAAPQLFCRSPSSQYSILLEEPGKLGNTASPLSCSTHSSTPCSSPPSLPLGPLGPVHSLPRDEPQILSPNGRSHSVEHVFDHQRESNWEPPQRVGHRCRSHSFQYCCLHEEGGGVAGGGKGREAVGEGRLKRQVLLDQLARASSTEPTVDLVIRETMVHRISPSMRRAIEGVQYIADHLRAEDADFSVKEDWKYVAMVIDRIFLWMFVLVCILGTLGLFLPPWLAGMI</sequence>
<dbReference type="InterPro" id="IPR038050">
    <property type="entry name" value="Neuro_actylchol_rec"/>
</dbReference>
<feature type="transmembrane region" description="Helical" evidence="21">
    <location>
        <begin position="262"/>
        <end position="284"/>
    </location>
</feature>
<dbReference type="Gene3D" id="2.70.170.10">
    <property type="entry name" value="Neurotransmitter-gated ion-channel ligand-binding domain"/>
    <property type="match status" value="1"/>
</dbReference>
<dbReference type="GeneTree" id="ENSGT00940000159329"/>
<dbReference type="SUPFAM" id="SSF63712">
    <property type="entry name" value="Nicotinic receptor ligand binding domain-like"/>
    <property type="match status" value="1"/>
</dbReference>
<dbReference type="Proteomes" id="UP000694395">
    <property type="component" value="Chromosome 9"/>
</dbReference>
<proteinExistence type="inferred from homology"/>
<dbReference type="PANTHER" id="PTHR18945">
    <property type="entry name" value="NEUROTRANSMITTER GATED ION CHANNEL"/>
    <property type="match status" value="1"/>
</dbReference>
<comment type="catalytic activity">
    <reaction evidence="18">
        <text>K(+)(in) = K(+)(out)</text>
        <dbReference type="Rhea" id="RHEA:29463"/>
        <dbReference type="ChEBI" id="CHEBI:29103"/>
    </reaction>
</comment>
<dbReference type="GO" id="GO:0045211">
    <property type="term" value="C:postsynaptic membrane"/>
    <property type="evidence" value="ECO:0007669"/>
    <property type="project" value="UniProtKB-SubCell"/>
</dbReference>
<keyword evidence="13" id="KW-0325">Glycoprotein</keyword>
<comment type="function">
    <text evidence="1">After binding acetylcholine, the AChR responds by an extensive change in conformation that affects all subunits and leads to opening of an ion-conducting channel across the plasma membrane.</text>
</comment>
<feature type="domain" description="Neurotransmitter-gated ion-channel transmembrane" evidence="24">
    <location>
        <begin position="237"/>
        <end position="588"/>
    </location>
</feature>
<dbReference type="GO" id="GO:0004888">
    <property type="term" value="F:transmembrane signaling receptor activity"/>
    <property type="evidence" value="ECO:0007669"/>
    <property type="project" value="InterPro"/>
</dbReference>
<dbReference type="PRINTS" id="PR00254">
    <property type="entry name" value="NICOTINICR"/>
</dbReference>
<dbReference type="FunFam" id="2.70.170.10:FF:000005">
    <property type="entry name" value="Neuronal nicotinic acetylcholine receptor alpha4 subunit"/>
    <property type="match status" value="1"/>
</dbReference>
<keyword evidence="3 21" id="KW-0813">Transport</keyword>
<evidence type="ECO:0000256" key="22">
    <source>
        <dbReference type="SAM" id="MobiDB-lite"/>
    </source>
</evidence>
<dbReference type="InterPro" id="IPR036719">
    <property type="entry name" value="Neuro-gated_channel_TM_sf"/>
</dbReference>
<feature type="compositionally biased region" description="Low complexity" evidence="22">
    <location>
        <begin position="399"/>
        <end position="411"/>
    </location>
</feature>
<evidence type="ECO:0000256" key="6">
    <source>
        <dbReference type="ARBA" id="ARBA00022729"/>
    </source>
</evidence>
<dbReference type="InterPro" id="IPR002394">
    <property type="entry name" value="Nicotinic_acetylcholine_rcpt"/>
</dbReference>
<dbReference type="FunFam" id="1.20.58.390:FF:000001">
    <property type="entry name" value="Neuronal nicotinic acetylcholine receptor subunit 3"/>
    <property type="match status" value="1"/>
</dbReference>
<keyword evidence="10 21" id="KW-0472">Membrane</keyword>
<evidence type="ECO:0000256" key="14">
    <source>
        <dbReference type="ARBA" id="ARBA00023257"/>
    </source>
</evidence>
<dbReference type="FunFam" id="1.20.58.390:FF:000014">
    <property type="entry name" value="Neuronal nicotinic acetylcholine receptor alpha4 subunit"/>
    <property type="match status" value="1"/>
</dbReference>
<feature type="compositionally biased region" description="Basic and acidic residues" evidence="22">
    <location>
        <begin position="443"/>
        <end position="456"/>
    </location>
</feature>
<keyword evidence="15" id="KW-1071">Ligand-gated ion channel</keyword>
<dbReference type="PRINTS" id="PR00252">
    <property type="entry name" value="NRIONCHANNEL"/>
</dbReference>
<evidence type="ECO:0000256" key="5">
    <source>
        <dbReference type="ARBA" id="ARBA00022692"/>
    </source>
</evidence>
<evidence type="ECO:0000256" key="12">
    <source>
        <dbReference type="ARBA" id="ARBA00023170"/>
    </source>
</evidence>
<keyword evidence="9 21" id="KW-0406">Ion transport</keyword>
<reference evidence="25" key="2">
    <citation type="submission" date="2025-08" db="UniProtKB">
        <authorList>
            <consortium name="Ensembl"/>
        </authorList>
    </citation>
    <scope>IDENTIFICATION</scope>
</reference>
<dbReference type="InterPro" id="IPR018000">
    <property type="entry name" value="Neurotransmitter_ion_chnl_CS"/>
</dbReference>
<keyword evidence="14" id="KW-0628">Postsynaptic cell membrane</keyword>
<accession>A0A8C7UBW5</accession>
<evidence type="ECO:0000256" key="8">
    <source>
        <dbReference type="ARBA" id="ARBA00023018"/>
    </source>
</evidence>
<comment type="similarity">
    <text evidence="2">Belongs to the ligand-gated ion channel (TC 1.A.9) family. Acetylcholine receptor (TC 1.A.9.1) subfamily.</text>
</comment>
<dbReference type="Pfam" id="PF02931">
    <property type="entry name" value="Neur_chan_LBD"/>
    <property type="match status" value="1"/>
</dbReference>
<dbReference type="CDD" id="cd19064">
    <property type="entry name" value="LGIC_TM_nAChR"/>
    <property type="match status" value="1"/>
</dbReference>
<keyword evidence="6" id="KW-0732">Signal</keyword>
<feature type="transmembrane region" description="Helical" evidence="21">
    <location>
        <begin position="571"/>
        <end position="593"/>
    </location>
</feature>
<evidence type="ECO:0000256" key="2">
    <source>
        <dbReference type="ARBA" id="ARBA00009237"/>
    </source>
</evidence>
<keyword evidence="16 21" id="KW-0407">Ion channel</keyword>
<dbReference type="Gene3D" id="1.20.58.390">
    <property type="entry name" value="Neurotransmitter-gated ion-channel transmembrane domain"/>
    <property type="match status" value="2"/>
</dbReference>
<feature type="transmembrane region" description="Helical" evidence="21">
    <location>
        <begin position="296"/>
        <end position="317"/>
    </location>
</feature>
<evidence type="ECO:0000259" key="23">
    <source>
        <dbReference type="Pfam" id="PF02931"/>
    </source>
</evidence>
<keyword evidence="26" id="KW-1185">Reference proteome</keyword>